<protein>
    <submittedName>
        <fullName evidence="2">Uncharacterized protein</fullName>
    </submittedName>
</protein>
<gene>
    <name evidence="2" type="ORF">FXF65_02745</name>
</gene>
<dbReference type="AlphaFoldDB" id="A0A5D0UM24"/>
<feature type="compositionally biased region" description="Gly residues" evidence="1">
    <location>
        <begin position="8"/>
        <end position="17"/>
    </location>
</feature>
<sequence>MVDRPGGGRRPSGGGRRPSGRGRRPSGGGHGAVKVEVLRHARNARHGRGAANPSCDGPLPSCSPRR</sequence>
<proteinExistence type="predicted"/>
<dbReference type="EMBL" id="VSFF01000001">
    <property type="protein sequence ID" value="TYC18682.1"/>
    <property type="molecule type" value="Genomic_DNA"/>
</dbReference>
<evidence type="ECO:0000256" key="1">
    <source>
        <dbReference type="SAM" id="MobiDB-lite"/>
    </source>
</evidence>
<comment type="caution">
    <text evidence="2">The sequence shown here is derived from an EMBL/GenBank/DDBJ whole genome shotgun (WGS) entry which is preliminary data.</text>
</comment>
<evidence type="ECO:0000313" key="3">
    <source>
        <dbReference type="Proteomes" id="UP000322634"/>
    </source>
</evidence>
<keyword evidence="3" id="KW-1185">Reference proteome</keyword>
<dbReference type="Proteomes" id="UP000322634">
    <property type="component" value="Unassembled WGS sequence"/>
</dbReference>
<organism evidence="2 3">
    <name type="scientific">Actinomadura syzygii</name>
    <dbReference type="NCBI Taxonomy" id="1427538"/>
    <lineage>
        <taxon>Bacteria</taxon>
        <taxon>Bacillati</taxon>
        <taxon>Actinomycetota</taxon>
        <taxon>Actinomycetes</taxon>
        <taxon>Streptosporangiales</taxon>
        <taxon>Thermomonosporaceae</taxon>
        <taxon>Actinomadura</taxon>
    </lineage>
</organism>
<evidence type="ECO:0000313" key="2">
    <source>
        <dbReference type="EMBL" id="TYC18682.1"/>
    </source>
</evidence>
<reference evidence="2 3" key="1">
    <citation type="submission" date="2019-08" db="EMBL/GenBank/DDBJ databases">
        <title>Actinomadura sp. nov. CYP1-5 isolated from mountain soil.</title>
        <authorList>
            <person name="Songsumanus A."/>
            <person name="Kuncharoen N."/>
            <person name="Kudo T."/>
            <person name="Yuki M."/>
            <person name="Igarashi Y."/>
            <person name="Tanasupawat S."/>
        </authorList>
    </citation>
    <scope>NUCLEOTIDE SEQUENCE [LARGE SCALE GENOMIC DNA]</scope>
    <source>
        <strain evidence="2 3">GKU157</strain>
    </source>
</reference>
<feature type="region of interest" description="Disordered" evidence="1">
    <location>
        <begin position="1"/>
        <end position="66"/>
    </location>
</feature>
<name>A0A5D0UM24_9ACTN</name>
<accession>A0A5D0UM24</accession>